<dbReference type="GO" id="GO:0000906">
    <property type="term" value="F:6,7-dimethyl-8-ribityllumazine synthase activity"/>
    <property type="evidence" value="ECO:0007669"/>
    <property type="project" value="UniProtKB-UniRule"/>
</dbReference>
<evidence type="ECO:0000256" key="1">
    <source>
        <dbReference type="ARBA" id="ARBA00004917"/>
    </source>
</evidence>
<dbReference type="InterPro" id="IPR034964">
    <property type="entry name" value="LS"/>
</dbReference>
<feature type="binding site" evidence="7">
    <location>
        <position position="129"/>
    </location>
    <ligand>
        <name>(2S)-2-hydroxy-3-oxobutyl phosphate</name>
        <dbReference type="ChEBI" id="CHEBI:58830"/>
    </ligand>
</feature>
<sequence>MQLIKINTNETVNSFPVAIVVSRFNEGISKELQRGAVERLQECGVASHDITLIEVPGAVEIPLIAKQVAMSGLVKVIIALGAVIRGDTSHYDYVCEQVSNGCQRIALDHTLPVIFGVLTTENEAQAWDRLGGQHGHKGRDAADCAIEMYQITRQLEQFHK</sequence>
<evidence type="ECO:0000256" key="2">
    <source>
        <dbReference type="ARBA" id="ARBA00007424"/>
    </source>
</evidence>
<comment type="similarity">
    <text evidence="2 7">Belongs to the DMRL synthase family.</text>
</comment>
<comment type="subunit">
    <text evidence="7">Forms an icosahedral capsid composed of 60 subunits, arranged as a dodecamer of pentamers.</text>
</comment>
<keyword evidence="9" id="KW-1185">Reference proteome</keyword>
<accession>A0A222P2S7</accession>
<protein>
    <recommendedName>
        <fullName evidence="3 7">6,7-dimethyl-8-ribityllumazine synthase</fullName>
        <shortName evidence="7">DMRL synthase</shortName>
        <shortName evidence="7">LS</shortName>
        <shortName evidence="7">Lumazine synthase</shortName>
        <ecNumber evidence="3 7">2.5.1.78</ecNumber>
    </recommendedName>
</protein>
<comment type="pathway">
    <text evidence="1 7">Cofactor biosynthesis; riboflavin biosynthesis; riboflavin from 2-hydroxy-3-oxobutyl phosphate and 5-amino-6-(D-ribitylamino)uracil: step 1/2.</text>
</comment>
<dbReference type="UniPathway" id="UPA00275">
    <property type="reaction ID" value="UER00404"/>
</dbReference>
<dbReference type="NCBIfam" id="TIGR00114">
    <property type="entry name" value="lumazine-synth"/>
    <property type="match status" value="1"/>
</dbReference>
<dbReference type="EC" id="2.5.1.78" evidence="3 7"/>
<comment type="function">
    <text evidence="7">Catalyzes the formation of 6,7-dimethyl-8-ribityllumazine by condensation of 5-amino-6-(D-ribitylamino)uracil with 3,4-dihydroxy-2-butanone 4-phosphate. This is the penultimate step in the biosynthesis of riboflavin.</text>
</comment>
<dbReference type="KEGG" id="lcd:clem_07955"/>
<dbReference type="InterPro" id="IPR036467">
    <property type="entry name" value="LS/RS_sf"/>
</dbReference>
<evidence type="ECO:0000313" key="9">
    <source>
        <dbReference type="Proteomes" id="UP000201728"/>
    </source>
</evidence>
<evidence type="ECO:0000256" key="5">
    <source>
        <dbReference type="ARBA" id="ARBA00022679"/>
    </source>
</evidence>
<feature type="binding site" evidence="7">
    <location>
        <begin position="82"/>
        <end position="84"/>
    </location>
    <ligand>
        <name>5-amino-6-(D-ribitylamino)uracil</name>
        <dbReference type="ChEBI" id="CHEBI:15934"/>
    </ligand>
</feature>
<evidence type="ECO:0000256" key="7">
    <source>
        <dbReference type="HAMAP-Rule" id="MF_00178"/>
    </source>
</evidence>
<feature type="active site" description="Proton donor" evidence="7">
    <location>
        <position position="90"/>
    </location>
</feature>
<feature type="binding site" evidence="7">
    <location>
        <position position="24"/>
    </location>
    <ligand>
        <name>5-amino-6-(D-ribitylamino)uracil</name>
        <dbReference type="ChEBI" id="CHEBI:15934"/>
    </ligand>
</feature>
<feature type="binding site" evidence="7">
    <location>
        <position position="115"/>
    </location>
    <ligand>
        <name>5-amino-6-(D-ribitylamino)uracil</name>
        <dbReference type="ChEBI" id="CHEBI:15934"/>
    </ligand>
</feature>
<dbReference type="Gene3D" id="3.40.50.960">
    <property type="entry name" value="Lumazine/riboflavin synthase"/>
    <property type="match status" value="1"/>
</dbReference>
<dbReference type="CDD" id="cd09209">
    <property type="entry name" value="Lumazine_synthase-I"/>
    <property type="match status" value="1"/>
</dbReference>
<dbReference type="PANTHER" id="PTHR21058">
    <property type="entry name" value="6,7-DIMETHYL-8-RIBITYLLUMAZINE SYNTHASE DMRL SYNTHASE LUMAZINE SYNTHASE"/>
    <property type="match status" value="1"/>
</dbReference>
<feature type="binding site" evidence="7">
    <location>
        <begin position="87"/>
        <end position="88"/>
    </location>
    <ligand>
        <name>(2S)-2-hydroxy-3-oxobutyl phosphate</name>
        <dbReference type="ChEBI" id="CHEBI:58830"/>
    </ligand>
</feature>
<name>A0A222P2S7_9GAMM</name>
<dbReference type="GO" id="GO:0009349">
    <property type="term" value="C:riboflavin synthase complex"/>
    <property type="evidence" value="ECO:0007669"/>
    <property type="project" value="UniProtKB-UniRule"/>
</dbReference>
<proteinExistence type="inferred from homology"/>
<evidence type="ECO:0000256" key="4">
    <source>
        <dbReference type="ARBA" id="ARBA00022619"/>
    </source>
</evidence>
<dbReference type="HAMAP" id="MF_00178">
    <property type="entry name" value="Lumazine_synth"/>
    <property type="match status" value="1"/>
</dbReference>
<dbReference type="GO" id="GO:0009231">
    <property type="term" value="P:riboflavin biosynthetic process"/>
    <property type="evidence" value="ECO:0007669"/>
    <property type="project" value="UniProtKB-UniRule"/>
</dbReference>
<dbReference type="InterPro" id="IPR002180">
    <property type="entry name" value="LS/RS"/>
</dbReference>
<evidence type="ECO:0000256" key="3">
    <source>
        <dbReference type="ARBA" id="ARBA00012664"/>
    </source>
</evidence>
<dbReference type="RefSeq" id="WP_094091125.1">
    <property type="nucleotide sequence ID" value="NZ_CP016397.1"/>
</dbReference>
<dbReference type="Proteomes" id="UP000201728">
    <property type="component" value="Chromosome"/>
</dbReference>
<evidence type="ECO:0000256" key="6">
    <source>
        <dbReference type="ARBA" id="ARBA00048785"/>
    </source>
</evidence>
<reference evidence="9" key="1">
    <citation type="submission" date="2016-07" db="EMBL/GenBank/DDBJ databases">
        <authorList>
            <person name="Florea S."/>
            <person name="Webb J.S."/>
            <person name="Jaromczyk J."/>
            <person name="Schardl C.L."/>
        </authorList>
    </citation>
    <scope>NUCLEOTIDE SEQUENCE [LARGE SCALE GENOMIC DNA]</scope>
    <source>
        <strain evidence="9">CDC-D5610</strain>
    </source>
</reference>
<keyword evidence="4 7" id="KW-0686">Riboflavin biosynthesis</keyword>
<gene>
    <name evidence="7 8" type="primary">ribH</name>
    <name evidence="8" type="ORF">clem_07955</name>
</gene>
<dbReference type="PANTHER" id="PTHR21058:SF0">
    <property type="entry name" value="6,7-DIMETHYL-8-RIBITYLLUMAZINE SYNTHASE"/>
    <property type="match status" value="1"/>
</dbReference>
<dbReference type="SUPFAM" id="SSF52121">
    <property type="entry name" value="Lumazine synthase"/>
    <property type="match status" value="1"/>
</dbReference>
<organism evidence="8 9">
    <name type="scientific">Legionella clemsonensis</name>
    <dbReference type="NCBI Taxonomy" id="1867846"/>
    <lineage>
        <taxon>Bacteria</taxon>
        <taxon>Pseudomonadati</taxon>
        <taxon>Pseudomonadota</taxon>
        <taxon>Gammaproteobacteria</taxon>
        <taxon>Legionellales</taxon>
        <taxon>Legionellaceae</taxon>
        <taxon>Legionella</taxon>
    </lineage>
</organism>
<dbReference type="EMBL" id="CP016397">
    <property type="protein sequence ID" value="ASQ46143.1"/>
    <property type="molecule type" value="Genomic_DNA"/>
</dbReference>
<dbReference type="OrthoDB" id="9809709at2"/>
<evidence type="ECO:0000313" key="8">
    <source>
        <dbReference type="EMBL" id="ASQ46143.1"/>
    </source>
</evidence>
<dbReference type="Pfam" id="PF00885">
    <property type="entry name" value="DMRL_synthase"/>
    <property type="match status" value="1"/>
</dbReference>
<dbReference type="GO" id="GO:0005829">
    <property type="term" value="C:cytosol"/>
    <property type="evidence" value="ECO:0007669"/>
    <property type="project" value="TreeGrafter"/>
</dbReference>
<feature type="binding site" evidence="7">
    <location>
        <begin position="58"/>
        <end position="60"/>
    </location>
    <ligand>
        <name>5-amino-6-(D-ribitylamino)uracil</name>
        <dbReference type="ChEBI" id="CHEBI:15934"/>
    </ligand>
</feature>
<comment type="catalytic activity">
    <reaction evidence="6 7">
        <text>(2S)-2-hydroxy-3-oxobutyl phosphate + 5-amino-6-(D-ribitylamino)uracil = 6,7-dimethyl-8-(1-D-ribityl)lumazine + phosphate + 2 H2O + H(+)</text>
        <dbReference type="Rhea" id="RHEA:26152"/>
        <dbReference type="ChEBI" id="CHEBI:15377"/>
        <dbReference type="ChEBI" id="CHEBI:15378"/>
        <dbReference type="ChEBI" id="CHEBI:15934"/>
        <dbReference type="ChEBI" id="CHEBI:43474"/>
        <dbReference type="ChEBI" id="CHEBI:58201"/>
        <dbReference type="ChEBI" id="CHEBI:58830"/>
        <dbReference type="EC" id="2.5.1.78"/>
    </reaction>
</comment>
<keyword evidence="5 7" id="KW-0808">Transferase</keyword>
<dbReference type="AlphaFoldDB" id="A0A222P2S7"/>